<reference evidence="2" key="1">
    <citation type="journal article" date="2020" name="Stud. Mycol.">
        <title>101 Dothideomycetes genomes: a test case for predicting lifestyles and emergence of pathogens.</title>
        <authorList>
            <person name="Haridas S."/>
            <person name="Albert R."/>
            <person name="Binder M."/>
            <person name="Bloem J."/>
            <person name="Labutti K."/>
            <person name="Salamov A."/>
            <person name="Andreopoulos B."/>
            <person name="Baker S."/>
            <person name="Barry K."/>
            <person name="Bills G."/>
            <person name="Bluhm B."/>
            <person name="Cannon C."/>
            <person name="Castanera R."/>
            <person name="Culley D."/>
            <person name="Daum C."/>
            <person name="Ezra D."/>
            <person name="Gonzalez J."/>
            <person name="Henrissat B."/>
            <person name="Kuo A."/>
            <person name="Liang C."/>
            <person name="Lipzen A."/>
            <person name="Lutzoni F."/>
            <person name="Magnuson J."/>
            <person name="Mondo S."/>
            <person name="Nolan M."/>
            <person name="Ohm R."/>
            <person name="Pangilinan J."/>
            <person name="Park H.-J."/>
            <person name="Ramirez L."/>
            <person name="Alfaro M."/>
            <person name="Sun H."/>
            <person name="Tritt A."/>
            <person name="Yoshinaga Y."/>
            <person name="Zwiers L.-H."/>
            <person name="Turgeon B."/>
            <person name="Goodwin S."/>
            <person name="Spatafora J."/>
            <person name="Crous P."/>
            <person name="Grigoriev I."/>
        </authorList>
    </citation>
    <scope>NUCLEOTIDE SEQUENCE</scope>
    <source>
        <strain evidence="2">CBS 109.77</strain>
    </source>
</reference>
<dbReference type="InterPro" id="IPR036047">
    <property type="entry name" value="F-box-like_dom_sf"/>
</dbReference>
<evidence type="ECO:0000313" key="3">
    <source>
        <dbReference type="Proteomes" id="UP000799757"/>
    </source>
</evidence>
<dbReference type="SUPFAM" id="SSF81383">
    <property type="entry name" value="F-box domain"/>
    <property type="match status" value="1"/>
</dbReference>
<evidence type="ECO:0000259" key="1">
    <source>
        <dbReference type="Pfam" id="PF00646"/>
    </source>
</evidence>
<sequence length="341" mass="39745">MVKIKFPRSRRRGNDSLLPPLPLPPLLNLPIELFLHIWDTLPLHSRASLALTCRSLYAAYGAPVVKQLNLDSLHSRTYRLYLLRLIRKDLKEPSLWLCYGCMKLHARSPTRHGRNFMGYIAIDAGQKRELPPGPGFPCCNSAFTLARDYVQSLLNTSQDCRPTIYSERCKGELTFTYNIRLDVGFQGLCMSTVYIYSLSFLDRTQRRVHNDYSFSPHQLADFLRSTNTEFCEHLWLGHDYVPGDGSMSANLEAAYTGYSGSYQSELSGFECRECHIEVKFRVVFATQLEVIVWQYFRPGMLEPGVRPARLNRWDTGYVVREYVEGNGRRWWERWWEAWERF</sequence>
<dbReference type="EMBL" id="MU001939">
    <property type="protein sequence ID" value="KAF2793164.1"/>
    <property type="molecule type" value="Genomic_DNA"/>
</dbReference>
<accession>A0A6A6XAI7</accession>
<dbReference type="AlphaFoldDB" id="A0A6A6XAI7"/>
<dbReference type="Pfam" id="PF00646">
    <property type="entry name" value="F-box"/>
    <property type="match status" value="1"/>
</dbReference>
<name>A0A6A6XAI7_9PLEO</name>
<dbReference type="InterPro" id="IPR001810">
    <property type="entry name" value="F-box_dom"/>
</dbReference>
<dbReference type="Proteomes" id="UP000799757">
    <property type="component" value="Unassembled WGS sequence"/>
</dbReference>
<keyword evidence="3" id="KW-1185">Reference proteome</keyword>
<gene>
    <name evidence="2" type="ORF">K505DRAFT_325632</name>
</gene>
<dbReference type="OrthoDB" id="3766406at2759"/>
<protein>
    <recommendedName>
        <fullName evidence="1">F-box domain-containing protein</fullName>
    </recommendedName>
</protein>
<evidence type="ECO:0000313" key="2">
    <source>
        <dbReference type="EMBL" id="KAF2793164.1"/>
    </source>
</evidence>
<organism evidence="2 3">
    <name type="scientific">Melanomma pulvis-pyrius CBS 109.77</name>
    <dbReference type="NCBI Taxonomy" id="1314802"/>
    <lineage>
        <taxon>Eukaryota</taxon>
        <taxon>Fungi</taxon>
        <taxon>Dikarya</taxon>
        <taxon>Ascomycota</taxon>
        <taxon>Pezizomycotina</taxon>
        <taxon>Dothideomycetes</taxon>
        <taxon>Pleosporomycetidae</taxon>
        <taxon>Pleosporales</taxon>
        <taxon>Melanommataceae</taxon>
        <taxon>Melanomma</taxon>
    </lineage>
</organism>
<proteinExistence type="predicted"/>
<feature type="domain" description="F-box" evidence="1">
    <location>
        <begin position="26"/>
        <end position="58"/>
    </location>
</feature>